<sequence length="178" mass="21061">MLTMDDHIRFPIGHFVPQLELSDEERRGIIDQIPEITKTLREVTQHLQDEQLRTPYRTGGWKITQIVHHLADNDMNAYIRFKRALTEEEPLASSYREDLWASLPDYHELLMDDSIQLLEILHKRFLTLLNSLQPDQFKRKLRTEVLGTISLDIALQRFAWHGQHHIAQIKAFTASQRW</sequence>
<dbReference type="GO" id="GO:0016787">
    <property type="term" value="F:hydrolase activity"/>
    <property type="evidence" value="ECO:0007669"/>
    <property type="project" value="UniProtKB-KW"/>
</dbReference>
<gene>
    <name evidence="2" type="ORF">GCM10008014_34760</name>
</gene>
<reference evidence="3" key="1">
    <citation type="journal article" date="2019" name="Int. J. Syst. Evol. Microbiol.">
        <title>The Global Catalogue of Microorganisms (GCM) 10K type strain sequencing project: providing services to taxonomists for standard genome sequencing and annotation.</title>
        <authorList>
            <consortium name="The Broad Institute Genomics Platform"/>
            <consortium name="The Broad Institute Genome Sequencing Center for Infectious Disease"/>
            <person name="Wu L."/>
            <person name="Ma J."/>
        </authorList>
    </citation>
    <scope>NUCLEOTIDE SEQUENCE [LARGE SCALE GENOMIC DNA]</scope>
    <source>
        <strain evidence="3">CGMCC 1.12770</strain>
    </source>
</reference>
<dbReference type="EMBL" id="BMFU01000004">
    <property type="protein sequence ID" value="GGH60327.1"/>
    <property type="molecule type" value="Genomic_DNA"/>
</dbReference>
<dbReference type="InterPro" id="IPR034660">
    <property type="entry name" value="DinB/YfiT-like"/>
</dbReference>
<keyword evidence="2" id="KW-0378">Hydrolase</keyword>
<proteinExistence type="predicted"/>
<comment type="caution">
    <text evidence="2">The sequence shown here is derived from an EMBL/GenBank/DDBJ whole genome shotgun (WGS) entry which is preliminary data.</text>
</comment>
<protein>
    <submittedName>
        <fullName evidence="2">Metal-dependent hydrolase</fullName>
    </submittedName>
</protein>
<evidence type="ECO:0000259" key="1">
    <source>
        <dbReference type="Pfam" id="PF12867"/>
    </source>
</evidence>
<dbReference type="NCBIfam" id="NF009807">
    <property type="entry name" value="PRK13291.1"/>
    <property type="match status" value="1"/>
</dbReference>
<dbReference type="SUPFAM" id="SSF109854">
    <property type="entry name" value="DinB/YfiT-like putative metalloenzymes"/>
    <property type="match status" value="1"/>
</dbReference>
<feature type="domain" description="DinB-like" evidence="1">
    <location>
        <begin position="38"/>
        <end position="169"/>
    </location>
</feature>
<dbReference type="Pfam" id="PF12867">
    <property type="entry name" value="DinB_2"/>
    <property type="match status" value="1"/>
</dbReference>
<evidence type="ECO:0000313" key="3">
    <source>
        <dbReference type="Proteomes" id="UP000652153"/>
    </source>
</evidence>
<name>A0ABQ1ZE04_9BACL</name>
<dbReference type="Gene3D" id="1.20.120.450">
    <property type="entry name" value="dinb family like domain"/>
    <property type="match status" value="1"/>
</dbReference>
<dbReference type="InterPro" id="IPR024775">
    <property type="entry name" value="DinB-like"/>
</dbReference>
<evidence type="ECO:0000313" key="2">
    <source>
        <dbReference type="EMBL" id="GGH60327.1"/>
    </source>
</evidence>
<accession>A0ABQ1ZE04</accession>
<keyword evidence="3" id="KW-1185">Reference proteome</keyword>
<organism evidence="2 3">
    <name type="scientific">Paenibacillus silvae</name>
    <dbReference type="NCBI Taxonomy" id="1325358"/>
    <lineage>
        <taxon>Bacteria</taxon>
        <taxon>Bacillati</taxon>
        <taxon>Bacillota</taxon>
        <taxon>Bacilli</taxon>
        <taxon>Bacillales</taxon>
        <taxon>Paenibacillaceae</taxon>
        <taxon>Paenibacillus</taxon>
    </lineage>
</organism>
<dbReference type="Proteomes" id="UP000652153">
    <property type="component" value="Unassembled WGS sequence"/>
</dbReference>